<evidence type="ECO:0000313" key="1">
    <source>
        <dbReference type="EMBL" id="QPG68900.1"/>
    </source>
</evidence>
<name>A0A8E4R735_MYCMU</name>
<dbReference type="EMBL" id="CP062008">
    <property type="protein sequence ID" value="QPG68900.1"/>
    <property type="molecule type" value="Genomic_DNA"/>
</dbReference>
<keyword evidence="2" id="KW-1185">Reference proteome</keyword>
<reference evidence="1 2" key="1">
    <citation type="journal article" date="2019" name="BMC Evol. Biol.">
        <title>Comparative genomics of Mycobacterium mucogenicum and Mycobacterium neoaurum clade members emphasizing tRNA and non-coding RNA.</title>
        <authorList>
            <person name="Behra P.R.K."/>
            <person name="Pettersson B.M.F."/>
            <person name="Das S."/>
            <person name="Dasgupta S."/>
            <person name="Kirsebom L.A."/>
        </authorList>
    </citation>
    <scope>NUCLEOTIDE SEQUENCE [LARGE SCALE GENOMIC DNA]</scope>
    <source>
        <strain evidence="1 2">DSM 44124</strain>
    </source>
</reference>
<accession>A0A8E4R735</accession>
<gene>
    <name evidence="1" type="ORF">C1S78_026365</name>
</gene>
<sequence length="86" mass="9472">MSQQSTTEQKPSVARVVHYQPDAVPGAARTPEPLAAIITAVHDNDIDLCVFSTTGLMFVRHVRQASPRMPGVTCQQSGCWNWPPRQ</sequence>
<dbReference type="GeneID" id="76728485"/>
<dbReference type="Proteomes" id="UP000309231">
    <property type="component" value="Chromosome"/>
</dbReference>
<dbReference type="KEGG" id="mmuc:C1S78_026365"/>
<proteinExistence type="predicted"/>
<dbReference type="AlphaFoldDB" id="A0A8E4R735"/>
<reference evidence="1 2" key="2">
    <citation type="journal article" date="2019" name="Sci. Rep.">
        <title>Insight into the biology of Mycobacterium mucogenicum and Mycobacterium neoaurum clade members.</title>
        <authorList>
            <person name="Behra P.R.K."/>
            <person name="Pettersson B.M.F."/>
            <person name="Ramesh M."/>
            <person name="Dasgupta S."/>
            <person name="Kirsebom L.A."/>
        </authorList>
    </citation>
    <scope>NUCLEOTIDE SEQUENCE [LARGE SCALE GENOMIC DNA]</scope>
    <source>
        <strain evidence="1 2">DSM 44124</strain>
    </source>
</reference>
<organism evidence="1 2">
    <name type="scientific">Mycolicibacterium mucogenicum DSM 44124</name>
    <dbReference type="NCBI Taxonomy" id="1226753"/>
    <lineage>
        <taxon>Bacteria</taxon>
        <taxon>Bacillati</taxon>
        <taxon>Actinomycetota</taxon>
        <taxon>Actinomycetes</taxon>
        <taxon>Mycobacteriales</taxon>
        <taxon>Mycobacteriaceae</taxon>
        <taxon>Mycolicibacterium</taxon>
    </lineage>
</organism>
<protein>
    <submittedName>
        <fullName evidence="1">Uncharacterized protein</fullName>
    </submittedName>
</protein>
<evidence type="ECO:0000313" key="2">
    <source>
        <dbReference type="Proteomes" id="UP000309231"/>
    </source>
</evidence>
<dbReference type="RefSeq" id="WP_082371326.1">
    <property type="nucleotide sequence ID" value="NZ_ANBS01000024.1"/>
</dbReference>